<dbReference type="RefSeq" id="WP_179423693.1">
    <property type="nucleotide sequence ID" value="NZ_BAAAMP010000002.1"/>
</dbReference>
<dbReference type="Proteomes" id="UP000659061">
    <property type="component" value="Unassembled WGS sequence"/>
</dbReference>
<dbReference type="PROSITE" id="PS50965">
    <property type="entry name" value="NERD"/>
    <property type="match status" value="1"/>
</dbReference>
<feature type="region of interest" description="Disordered" evidence="1">
    <location>
        <begin position="49"/>
        <end position="80"/>
    </location>
</feature>
<evidence type="ECO:0000313" key="3">
    <source>
        <dbReference type="EMBL" id="MBD1268780.1"/>
    </source>
</evidence>
<keyword evidence="5" id="KW-1185">Reference proteome</keyword>
<dbReference type="EMBL" id="JACBZN010000001">
    <property type="protein sequence ID" value="NYI37314.1"/>
    <property type="molecule type" value="Genomic_DNA"/>
</dbReference>
<evidence type="ECO:0000313" key="4">
    <source>
        <dbReference type="EMBL" id="NYI37314.1"/>
    </source>
</evidence>
<evidence type="ECO:0000256" key="1">
    <source>
        <dbReference type="SAM" id="MobiDB-lite"/>
    </source>
</evidence>
<sequence>MTAEIAPQKQMRLRYAGTCRLCGLELAARTLAVYERASQTVRCVDCSEDTTAEPPVVDPGAPGASARREYQRRRAKDEQAIRDRHPRTARLRLALGSERRSTKSWATGATGEEQLGAALERKASNRLRVLHDRRIPGSRANIDHIVVTPAGVWVIDPKRYVDQRPVRRVEGGVVRPRTERLFVGGRNRTPLVEGVEKQLGVLREIVGSDVPLRGVLCFIEASWPVFGGDFRIREIDVVWPRRLHAILDEEGPLVESRIEQLYQQLGLALPPA</sequence>
<reference evidence="3" key="2">
    <citation type="submission" date="2020-09" db="EMBL/GenBank/DDBJ databases">
        <title>Novel species in genus Aeromicrobium.</title>
        <authorList>
            <person name="Zhang G."/>
        </authorList>
    </citation>
    <scope>NUCLEOTIDE SEQUENCE</scope>
    <source>
        <strain evidence="3">SSW1-57</strain>
    </source>
</reference>
<dbReference type="InterPro" id="IPR011528">
    <property type="entry name" value="NERD"/>
</dbReference>
<accession>A0A8I0FUA8</accession>
<feature type="domain" description="NERD" evidence="2">
    <location>
        <begin position="107"/>
        <end position="225"/>
    </location>
</feature>
<evidence type="ECO:0000313" key="6">
    <source>
        <dbReference type="Proteomes" id="UP000659061"/>
    </source>
</evidence>
<reference evidence="4 5" key="1">
    <citation type="submission" date="2020-07" db="EMBL/GenBank/DDBJ databases">
        <title>Sequencing the genomes of 1000 actinobacteria strains.</title>
        <authorList>
            <person name="Klenk H.-P."/>
        </authorList>
    </citation>
    <scope>NUCLEOTIDE SEQUENCE [LARGE SCALE GENOMIC DNA]</scope>
    <source>
        <strain evidence="4 5">DSM 19087</strain>
    </source>
</reference>
<comment type="caution">
    <text evidence="3">The sequence shown here is derived from an EMBL/GenBank/DDBJ whole genome shotgun (WGS) entry which is preliminary data.</text>
</comment>
<proteinExistence type="predicted"/>
<protein>
    <submittedName>
        <fullName evidence="3">NERD domain-containing protein</fullName>
    </submittedName>
</protein>
<evidence type="ECO:0000313" key="5">
    <source>
        <dbReference type="Proteomes" id="UP000587211"/>
    </source>
</evidence>
<dbReference type="Proteomes" id="UP000587211">
    <property type="component" value="Unassembled WGS sequence"/>
</dbReference>
<gene>
    <name evidence="4" type="ORF">BJ975_000689</name>
    <name evidence="3" type="ORF">IDH50_00890</name>
</gene>
<dbReference type="EMBL" id="JACWMT010000001">
    <property type="protein sequence ID" value="MBD1268780.1"/>
    <property type="molecule type" value="Genomic_DNA"/>
</dbReference>
<organism evidence="3 6">
    <name type="scientific">Aeromicrobium tamlense</name>
    <dbReference type="NCBI Taxonomy" id="375541"/>
    <lineage>
        <taxon>Bacteria</taxon>
        <taxon>Bacillati</taxon>
        <taxon>Actinomycetota</taxon>
        <taxon>Actinomycetes</taxon>
        <taxon>Propionibacteriales</taxon>
        <taxon>Nocardioidaceae</taxon>
        <taxon>Aeromicrobium</taxon>
    </lineage>
</organism>
<name>A0A8I0FUA8_9ACTN</name>
<dbReference type="AlphaFoldDB" id="A0A8I0FUA8"/>
<evidence type="ECO:0000259" key="2">
    <source>
        <dbReference type="PROSITE" id="PS50965"/>
    </source>
</evidence>
<dbReference type="Pfam" id="PF08378">
    <property type="entry name" value="NERD"/>
    <property type="match status" value="1"/>
</dbReference>